<evidence type="ECO:0000256" key="5">
    <source>
        <dbReference type="ARBA" id="ARBA00022801"/>
    </source>
</evidence>
<sequence length="577" mass="66107">MLQQTLKKKKECNDRAQKIVEMLCEVGIEEKYLLDNLQFINQSHYDDITVERAILKICGYPLCDKQLVKVLPQQFHISTRYNKVFDITERKNFCSNSCYKSSTYLKNQLYTSPLWFRDQEVIPEYKLLKSCKSSLGREIVFFKENMDVPKDTIKEYKSEANKVKDIKEVNTNEKCSRLSAEKQNDRKPKECLGPEAKLSIETNKHENDVFGFHSKDDVMNCNDENVKPIAILENNVDDVKENINNYPEVNDIPEKKCCNTAQDTVPAGLLSDKAPVKIKSAKDNVTVNIKATASELHISNAKCLESMSEKKNITFMDSVTKVETCIFEWFSLDSLFLLYGEKKLKDLFSDKSVQLKEVLNAKIKMATNAEKIEKIIKLNGLLGTDTFCSDPVRSNLKPLPDYTALQEESKSIEIKVKAFYNGQLDARSTTNEKVSVKDKSEKSEECNDIYLPLIDSQAQNSLRRKILLDKLNIMLPKLVKLFSTNYVLQMSEVRKLVSTFSLTAHNITFKPAEWTLVGVILMKLLSVKDKRLDLVMKSEESQSKLALVLNNYNLKSNYLNDLTEKLIGSQNILHKLN</sequence>
<comment type="catalytic activity">
    <reaction evidence="10 12">
        <text>O-phospho-L-threonyl-[protein] + H2O = L-threonyl-[protein] + phosphate</text>
        <dbReference type="Rhea" id="RHEA:47004"/>
        <dbReference type="Rhea" id="RHEA-COMP:11060"/>
        <dbReference type="Rhea" id="RHEA-COMP:11605"/>
        <dbReference type="ChEBI" id="CHEBI:15377"/>
        <dbReference type="ChEBI" id="CHEBI:30013"/>
        <dbReference type="ChEBI" id="CHEBI:43474"/>
        <dbReference type="ChEBI" id="CHEBI:61977"/>
        <dbReference type="EC" id="3.1.3.16"/>
    </reaction>
</comment>
<keyword evidence="5 12" id="KW-0378">Hydrolase</keyword>
<keyword evidence="4 12" id="KW-0863">Zinc-finger</keyword>
<evidence type="ECO:0000256" key="10">
    <source>
        <dbReference type="ARBA" id="ARBA00048336"/>
    </source>
</evidence>
<dbReference type="Proteomes" id="UP001372834">
    <property type="component" value="Unassembled WGS sequence"/>
</dbReference>
<dbReference type="InterPro" id="IPR007308">
    <property type="entry name" value="Rtr1/RPAP2_dom"/>
</dbReference>
<dbReference type="GO" id="GO:0005634">
    <property type="term" value="C:nucleus"/>
    <property type="evidence" value="ECO:0007669"/>
    <property type="project" value="UniProtKB-SubCell"/>
</dbReference>
<evidence type="ECO:0000256" key="9">
    <source>
        <dbReference type="ARBA" id="ARBA00047761"/>
    </source>
</evidence>
<dbReference type="EC" id="3.1.3.16" evidence="12"/>
<dbReference type="EMBL" id="JAWJWE010000036">
    <property type="protein sequence ID" value="KAK6629078.1"/>
    <property type="molecule type" value="Genomic_DNA"/>
</dbReference>
<keyword evidence="8 12" id="KW-0539">Nucleus</keyword>
<dbReference type="AlphaFoldDB" id="A0AAN8RW99"/>
<proteinExistence type="inferred from homology"/>
<comment type="function">
    <text evidence="12">Putative RNA polymerase II subunit B1 C-terminal domain (CTD) phosphatase involved in RNA polymerase II transcription regulation.</text>
</comment>
<protein>
    <recommendedName>
        <fullName evidence="12">RNA polymerase II subunit B1 CTD phosphatase RPAP2 homolog</fullName>
        <ecNumber evidence="12">3.1.3.16</ecNumber>
    </recommendedName>
</protein>
<dbReference type="GO" id="GO:0043175">
    <property type="term" value="F:RNA polymerase core enzyme binding"/>
    <property type="evidence" value="ECO:0007669"/>
    <property type="project" value="UniProtKB-UniRule"/>
</dbReference>
<reference evidence="14 15" key="1">
    <citation type="submission" date="2023-10" db="EMBL/GenBank/DDBJ databases">
        <title>Genomes of two closely related lineages of the louse Polyplax serrata with different host specificities.</title>
        <authorList>
            <person name="Martinu J."/>
            <person name="Tarabai H."/>
            <person name="Stefka J."/>
            <person name="Hypsa V."/>
        </authorList>
    </citation>
    <scope>NUCLEOTIDE SEQUENCE [LARGE SCALE GENOMIC DNA]</scope>
    <source>
        <strain evidence="14">HR10_N</strain>
    </source>
</reference>
<gene>
    <name evidence="14" type="ORF">RUM43_002895</name>
</gene>
<evidence type="ECO:0000256" key="11">
    <source>
        <dbReference type="PROSITE-ProRule" id="PRU00812"/>
    </source>
</evidence>
<keyword evidence="6 12" id="KW-0862">Zinc</keyword>
<evidence type="ECO:0000256" key="3">
    <source>
        <dbReference type="ARBA" id="ARBA00022723"/>
    </source>
</evidence>
<feature type="domain" description="RTR1-type" evidence="13">
    <location>
        <begin position="35"/>
        <end position="118"/>
    </location>
</feature>
<accession>A0AAN8RW99</accession>
<comment type="catalytic activity">
    <reaction evidence="9 12">
        <text>O-phospho-L-seryl-[protein] + H2O = L-seryl-[protein] + phosphate</text>
        <dbReference type="Rhea" id="RHEA:20629"/>
        <dbReference type="Rhea" id="RHEA-COMP:9863"/>
        <dbReference type="Rhea" id="RHEA-COMP:11604"/>
        <dbReference type="ChEBI" id="CHEBI:15377"/>
        <dbReference type="ChEBI" id="CHEBI:29999"/>
        <dbReference type="ChEBI" id="CHEBI:43474"/>
        <dbReference type="ChEBI" id="CHEBI:83421"/>
        <dbReference type="EC" id="3.1.3.16"/>
    </reaction>
</comment>
<name>A0AAN8RW99_POLSC</name>
<dbReference type="GO" id="GO:0008270">
    <property type="term" value="F:zinc ion binding"/>
    <property type="evidence" value="ECO:0007669"/>
    <property type="project" value="UniProtKB-KW"/>
</dbReference>
<comment type="subcellular location">
    <subcellularLocation>
        <location evidence="1 12">Nucleus</location>
    </subcellularLocation>
</comment>
<evidence type="ECO:0000256" key="12">
    <source>
        <dbReference type="RuleBase" id="RU367080"/>
    </source>
</evidence>
<dbReference type="PANTHER" id="PTHR14732:SF0">
    <property type="entry name" value="RNA POLYMERASE II SUBUNIT B1 CTD PHOSPHATASE RPAP2-RELATED"/>
    <property type="match status" value="1"/>
</dbReference>
<evidence type="ECO:0000259" key="13">
    <source>
        <dbReference type="PROSITE" id="PS51479"/>
    </source>
</evidence>
<dbReference type="Pfam" id="PF04181">
    <property type="entry name" value="RPAP2_Rtr1"/>
    <property type="match status" value="1"/>
</dbReference>
<comment type="similarity">
    <text evidence="2 11 12">Belongs to the RPAP2 family.</text>
</comment>
<dbReference type="InterPro" id="IPR038534">
    <property type="entry name" value="Rtr1/RPAP2_sf"/>
</dbReference>
<dbReference type="InterPro" id="IPR039693">
    <property type="entry name" value="Rtr1/RPAP2"/>
</dbReference>
<organism evidence="14 15">
    <name type="scientific">Polyplax serrata</name>
    <name type="common">Common mouse louse</name>
    <dbReference type="NCBI Taxonomy" id="468196"/>
    <lineage>
        <taxon>Eukaryota</taxon>
        <taxon>Metazoa</taxon>
        <taxon>Ecdysozoa</taxon>
        <taxon>Arthropoda</taxon>
        <taxon>Hexapoda</taxon>
        <taxon>Insecta</taxon>
        <taxon>Pterygota</taxon>
        <taxon>Neoptera</taxon>
        <taxon>Paraneoptera</taxon>
        <taxon>Psocodea</taxon>
        <taxon>Troctomorpha</taxon>
        <taxon>Phthiraptera</taxon>
        <taxon>Anoplura</taxon>
        <taxon>Polyplacidae</taxon>
        <taxon>Polyplax</taxon>
    </lineage>
</organism>
<dbReference type="GO" id="GO:0005737">
    <property type="term" value="C:cytoplasm"/>
    <property type="evidence" value="ECO:0007669"/>
    <property type="project" value="TreeGrafter"/>
</dbReference>
<keyword evidence="7 12" id="KW-0904">Protein phosphatase</keyword>
<evidence type="ECO:0000256" key="4">
    <source>
        <dbReference type="ARBA" id="ARBA00022771"/>
    </source>
</evidence>
<evidence type="ECO:0000256" key="1">
    <source>
        <dbReference type="ARBA" id="ARBA00004123"/>
    </source>
</evidence>
<evidence type="ECO:0000256" key="6">
    <source>
        <dbReference type="ARBA" id="ARBA00022833"/>
    </source>
</evidence>
<dbReference type="Gene3D" id="1.25.40.820">
    <property type="match status" value="1"/>
</dbReference>
<dbReference type="PROSITE" id="PS51479">
    <property type="entry name" value="ZF_RTR1"/>
    <property type="match status" value="1"/>
</dbReference>
<keyword evidence="3 12" id="KW-0479">Metal-binding</keyword>
<dbReference type="PANTHER" id="PTHR14732">
    <property type="entry name" value="RNA POLYMERASE II SUBUNIT B1 CTD PHOSPHATASE RPAP2-RELATED"/>
    <property type="match status" value="1"/>
</dbReference>
<evidence type="ECO:0000313" key="14">
    <source>
        <dbReference type="EMBL" id="KAK6629078.1"/>
    </source>
</evidence>
<evidence type="ECO:0000256" key="7">
    <source>
        <dbReference type="ARBA" id="ARBA00022912"/>
    </source>
</evidence>
<evidence type="ECO:0000256" key="8">
    <source>
        <dbReference type="ARBA" id="ARBA00023242"/>
    </source>
</evidence>
<dbReference type="GO" id="GO:0008420">
    <property type="term" value="F:RNA polymerase II CTD heptapeptide repeat phosphatase activity"/>
    <property type="evidence" value="ECO:0007669"/>
    <property type="project" value="UniProtKB-UniRule"/>
</dbReference>
<evidence type="ECO:0000313" key="15">
    <source>
        <dbReference type="Proteomes" id="UP001372834"/>
    </source>
</evidence>
<evidence type="ECO:0000256" key="2">
    <source>
        <dbReference type="ARBA" id="ARBA00005676"/>
    </source>
</evidence>
<comment type="caution">
    <text evidence="14">The sequence shown here is derived from an EMBL/GenBank/DDBJ whole genome shotgun (WGS) entry which is preliminary data.</text>
</comment>